<dbReference type="Proteomes" id="UP000516422">
    <property type="component" value="Chromosome"/>
</dbReference>
<dbReference type="EMBL" id="CP051006">
    <property type="protein sequence ID" value="QNT94063.1"/>
    <property type="molecule type" value="Genomic_DNA"/>
</dbReference>
<proteinExistence type="predicted"/>
<evidence type="ECO:0000313" key="2">
    <source>
        <dbReference type="Proteomes" id="UP000516422"/>
    </source>
</evidence>
<evidence type="ECO:0000313" key="1">
    <source>
        <dbReference type="EMBL" id="QNT94063.1"/>
    </source>
</evidence>
<accession>A0A7H1Q183</accession>
<dbReference type="AlphaFoldDB" id="A0A7H1Q183"/>
<protein>
    <submittedName>
        <fullName evidence="1">Uncharacterized protein</fullName>
    </submittedName>
</protein>
<organism evidence="1 2">
    <name type="scientific">Streptomyces griseofuscus</name>
    <dbReference type="NCBI Taxonomy" id="146922"/>
    <lineage>
        <taxon>Bacteria</taxon>
        <taxon>Bacillati</taxon>
        <taxon>Actinomycetota</taxon>
        <taxon>Actinomycetes</taxon>
        <taxon>Kitasatosporales</taxon>
        <taxon>Streptomycetaceae</taxon>
        <taxon>Streptomyces</taxon>
    </lineage>
</organism>
<reference evidence="1 2" key="1">
    <citation type="submission" date="2020-04" db="EMBL/GenBank/DDBJ databases">
        <title>Characterization and engineering of Streptomyces griseofuscus DSM40191 as a potential heterologous host for expression of BGCs.</title>
        <authorList>
            <person name="Gren T."/>
            <person name="Whitford C.M."/>
            <person name="Mohite O.S."/>
            <person name="Joergensen T.S."/>
            <person name="Nielsen J.B."/>
            <person name="Lee S.Y."/>
            <person name="Weber T."/>
        </authorList>
    </citation>
    <scope>NUCLEOTIDE SEQUENCE [LARGE SCALE GENOMIC DNA]</scope>
    <source>
        <strain evidence="1 2">DSM 40191</strain>
    </source>
</reference>
<name>A0A7H1Q183_9ACTN</name>
<sequence length="265" mass="28368">MVAVEPVDGHGRQEAALDRTGAFVDRLLLGADPGLDPLGQAEGHGVGTRIGGRAHAPHGVVPVLDPAQVDVVGGVRAGVVHEGAEVLRGQARHERRRWEGQYEAECRAAAEDTGQPVKGLRDALRQRMGIGIGVVLHVLVPGHRPHQLPRAREVGHGQVDQRYLVGERVLLRVPAEAGGGEDGVAVVVARSRAAGPRVLAGGHHVLVDVVHHPVSVAHGRELHLALGELRLHEEPDRQRERRNVAELPERVRLVPPADIHAAPPR</sequence>
<dbReference type="KEGG" id="sgf:HEP81_03765"/>
<gene>
    <name evidence="1" type="ORF">HEP81_03765</name>
</gene>